<evidence type="ECO:0008006" key="4">
    <source>
        <dbReference type="Google" id="ProtNLM"/>
    </source>
</evidence>
<dbReference type="EMBL" id="ARXU01000001">
    <property type="protein sequence ID" value="KGD62881.1"/>
    <property type="molecule type" value="Genomic_DNA"/>
</dbReference>
<protein>
    <recommendedName>
        <fullName evidence="4">DUF4034 domain-containing protein</fullName>
    </recommendedName>
</protein>
<feature type="chain" id="PRO_5045202412" description="DUF4034 domain-containing protein" evidence="1">
    <location>
        <begin position="21"/>
        <end position="313"/>
    </location>
</feature>
<name>A0ABR4WGZ4_9GAMM</name>
<evidence type="ECO:0000313" key="2">
    <source>
        <dbReference type="EMBL" id="KGD62881.1"/>
    </source>
</evidence>
<gene>
    <name evidence="2" type="ORF">T9A_00201</name>
</gene>
<dbReference type="RefSeq" id="WP_052042411.1">
    <property type="nucleotide sequence ID" value="NZ_ARXU01000001.1"/>
</dbReference>
<comment type="caution">
    <text evidence="2">The sequence shown here is derived from an EMBL/GenBank/DDBJ whole genome shotgun (WGS) entry which is preliminary data.</text>
</comment>
<keyword evidence="1" id="KW-0732">Signal</keyword>
<feature type="signal peptide" evidence="1">
    <location>
        <begin position="1"/>
        <end position="20"/>
    </location>
</feature>
<dbReference type="Proteomes" id="UP000029443">
    <property type="component" value="Unassembled WGS sequence"/>
</dbReference>
<organism evidence="2 3">
    <name type="scientific">Alcanivorax jadensis T9</name>
    <dbReference type="NCBI Taxonomy" id="1177181"/>
    <lineage>
        <taxon>Bacteria</taxon>
        <taxon>Pseudomonadati</taxon>
        <taxon>Pseudomonadota</taxon>
        <taxon>Gammaproteobacteria</taxon>
        <taxon>Oceanospirillales</taxon>
        <taxon>Alcanivoracaceae</taxon>
        <taxon>Alcanivorax</taxon>
    </lineage>
</organism>
<keyword evidence="3" id="KW-1185">Reference proteome</keyword>
<evidence type="ECO:0000256" key="1">
    <source>
        <dbReference type="SAM" id="SignalP"/>
    </source>
</evidence>
<proteinExistence type="predicted"/>
<evidence type="ECO:0000313" key="3">
    <source>
        <dbReference type="Proteomes" id="UP000029443"/>
    </source>
</evidence>
<reference evidence="2 3" key="1">
    <citation type="submission" date="2012-09" db="EMBL/GenBank/DDBJ databases">
        <title>Genome Sequence of alkane-degrading Bacterium Alcanivorax jadensis T9.</title>
        <authorList>
            <person name="Lai Q."/>
            <person name="Shao Z."/>
        </authorList>
    </citation>
    <scope>NUCLEOTIDE SEQUENCE [LARGE SCALE GENOMIC DNA]</scope>
    <source>
        <strain evidence="2 3">T9</strain>
    </source>
</reference>
<sequence>MTYRFFISLLFFLLAQTVSADSLTLATLRADLGSGSLQPVLARQTLVPVPDRVLARWVQDVDIEQFAITGFNENRKRFAARIRLHFSDGGVGFLRLEGEPGARYRLTEWYDYSSGLQLSELVSYGDRFQAGRGKAFLTMLQDNPGSAELADLAAGQPALLALWLVQCTGQPCEEQALAAQAETGKPALWQLKHALMASDQNAYREISGQLHLALGDDPYLWWLEGQLALSHQRCDWAHSPLRQAWQRYPENRSLADVALQCHLVMSQRGTAFLDKLSEELGADALAMAIHRYYQQQDAAIPAIYRPWTQPGEK</sequence>
<accession>A0ABR4WGZ4</accession>